<comment type="caution">
    <text evidence="1">The sequence shown here is derived from an EMBL/GenBank/DDBJ whole genome shotgun (WGS) entry which is preliminary data.</text>
</comment>
<dbReference type="Proteomes" id="UP000273252">
    <property type="component" value="Unassembled WGS sequence"/>
</dbReference>
<dbReference type="OrthoDB" id="5869826at2"/>
<protein>
    <submittedName>
        <fullName evidence="1">Uncharacterized protein</fullName>
    </submittedName>
</protein>
<sequence>MNPYAKTAIKCAVLTLWSATITVGVLLAYEQLRPPIEQTDLDAVEQKINQVLLESAATQTAALNVISNKLLNLEAEFTSLDQRYSGLANRQQSHEGALSNLDARLRDDMTHNLETLETRLTAKLNKAQARPTRSVINEPRKAVSTRQPKALLTAPFELYDVQKRGLTYLAIVGKPGATHLSQLHAIQEGQSYLSWRLIKVEPGRVELQKATDRIELEVRS</sequence>
<dbReference type="Gene3D" id="1.20.5.340">
    <property type="match status" value="1"/>
</dbReference>
<name>A0A3A6QBG6_9VIBR</name>
<organism evidence="1 2">
    <name type="scientific">Vibrio sinensis</name>
    <dbReference type="NCBI Taxonomy" id="2302434"/>
    <lineage>
        <taxon>Bacteria</taxon>
        <taxon>Pseudomonadati</taxon>
        <taxon>Pseudomonadota</taxon>
        <taxon>Gammaproteobacteria</taxon>
        <taxon>Vibrionales</taxon>
        <taxon>Vibrionaceae</taxon>
        <taxon>Vibrio</taxon>
    </lineage>
</organism>
<evidence type="ECO:0000313" key="1">
    <source>
        <dbReference type="EMBL" id="RJX68659.1"/>
    </source>
</evidence>
<dbReference type="EMBL" id="QVMU01000019">
    <property type="protein sequence ID" value="RJX68659.1"/>
    <property type="molecule type" value="Genomic_DNA"/>
</dbReference>
<evidence type="ECO:0000313" key="2">
    <source>
        <dbReference type="Proteomes" id="UP000273252"/>
    </source>
</evidence>
<accession>A0A3A6QBG6</accession>
<proteinExistence type="predicted"/>
<dbReference type="RefSeq" id="WP_120033637.1">
    <property type="nucleotide sequence ID" value="NZ_QVMU01000019.1"/>
</dbReference>
<keyword evidence="2" id="KW-1185">Reference proteome</keyword>
<gene>
    <name evidence="1" type="ORF">DZ860_16835</name>
</gene>
<dbReference type="AlphaFoldDB" id="A0A3A6QBG6"/>
<reference evidence="1 2" key="1">
    <citation type="submission" date="2018-08" db="EMBL/GenBank/DDBJ databases">
        <title>Vibrio isolated from the Eastern China Marginal Seas.</title>
        <authorList>
            <person name="Li Y."/>
        </authorList>
    </citation>
    <scope>NUCLEOTIDE SEQUENCE [LARGE SCALE GENOMIC DNA]</scope>
    <source>
        <strain evidence="1 2">BEI233</strain>
    </source>
</reference>